<dbReference type="PANTHER" id="PTHR31759:SF1">
    <property type="entry name" value="COILED-COIL DOMAIN-CONTAINING PROTEIN 167"/>
    <property type="match status" value="1"/>
</dbReference>
<keyword evidence="4 8" id="KW-1133">Transmembrane helix</keyword>
<evidence type="ECO:0000256" key="7">
    <source>
        <dbReference type="SAM" id="Coils"/>
    </source>
</evidence>
<evidence type="ECO:0000313" key="9">
    <source>
        <dbReference type="EMBL" id="CAL4075172.1"/>
    </source>
</evidence>
<dbReference type="PANTHER" id="PTHR31759">
    <property type="entry name" value="COILED-COIL DOMAIN-CONTAINING PROTEIN 167"/>
    <property type="match status" value="1"/>
</dbReference>
<organism evidence="9 10">
    <name type="scientific">Meganyctiphanes norvegica</name>
    <name type="common">Northern krill</name>
    <name type="synonym">Thysanopoda norvegica</name>
    <dbReference type="NCBI Taxonomy" id="48144"/>
    <lineage>
        <taxon>Eukaryota</taxon>
        <taxon>Metazoa</taxon>
        <taxon>Ecdysozoa</taxon>
        <taxon>Arthropoda</taxon>
        <taxon>Crustacea</taxon>
        <taxon>Multicrustacea</taxon>
        <taxon>Malacostraca</taxon>
        <taxon>Eumalacostraca</taxon>
        <taxon>Eucarida</taxon>
        <taxon>Euphausiacea</taxon>
        <taxon>Euphausiidae</taxon>
        <taxon>Meganyctiphanes</taxon>
    </lineage>
</organism>
<evidence type="ECO:0000256" key="6">
    <source>
        <dbReference type="ARBA" id="ARBA00023136"/>
    </source>
</evidence>
<keyword evidence="5 7" id="KW-0175">Coiled coil</keyword>
<dbReference type="EMBL" id="CAXKWB010004750">
    <property type="protein sequence ID" value="CAL4075172.1"/>
    <property type="molecule type" value="Genomic_DNA"/>
</dbReference>
<evidence type="ECO:0000256" key="2">
    <source>
        <dbReference type="ARBA" id="ARBA00022350"/>
    </source>
</evidence>
<sequence length="131" mass="15425">MGEREKVDQLGQPVNIKSKLIENLIFNMVEIKELPQEGASVMNQIEDTSHEIKECYERLDAIETRLRRRRYPSTERKRLEQEVKDIKTHLSRHEKDLRYLRGENRVAMVLSVLLLAVGIMIYFAYTMVFGS</sequence>
<name>A0AAV2QBQ8_MEGNR</name>
<evidence type="ECO:0000256" key="4">
    <source>
        <dbReference type="ARBA" id="ARBA00022989"/>
    </source>
</evidence>
<feature type="transmembrane region" description="Helical" evidence="8">
    <location>
        <begin position="106"/>
        <end position="125"/>
    </location>
</feature>
<evidence type="ECO:0000256" key="3">
    <source>
        <dbReference type="ARBA" id="ARBA00022692"/>
    </source>
</evidence>
<dbReference type="GO" id="GO:0016020">
    <property type="term" value="C:membrane"/>
    <property type="evidence" value="ECO:0007669"/>
    <property type="project" value="UniProtKB-SubCell"/>
</dbReference>
<dbReference type="AlphaFoldDB" id="A0AAV2QBQ8"/>
<keyword evidence="10" id="KW-1185">Reference proteome</keyword>
<dbReference type="Pfam" id="PF15188">
    <property type="entry name" value="CCDC-167"/>
    <property type="match status" value="1"/>
</dbReference>
<gene>
    <name evidence="9" type="ORF">MNOR_LOCUS9715</name>
</gene>
<evidence type="ECO:0000313" key="10">
    <source>
        <dbReference type="Proteomes" id="UP001497623"/>
    </source>
</evidence>
<protein>
    <recommendedName>
        <fullName evidence="2">Coiled-coil domain-containing protein 167</fullName>
    </recommendedName>
</protein>
<evidence type="ECO:0000256" key="1">
    <source>
        <dbReference type="ARBA" id="ARBA00004167"/>
    </source>
</evidence>
<dbReference type="Proteomes" id="UP001497623">
    <property type="component" value="Unassembled WGS sequence"/>
</dbReference>
<evidence type="ECO:0000256" key="8">
    <source>
        <dbReference type="SAM" id="Phobius"/>
    </source>
</evidence>
<feature type="coiled-coil region" evidence="7">
    <location>
        <begin position="45"/>
        <end position="96"/>
    </location>
</feature>
<proteinExistence type="predicted"/>
<keyword evidence="6 8" id="KW-0472">Membrane</keyword>
<dbReference type="InterPro" id="IPR028194">
    <property type="entry name" value="CC167"/>
</dbReference>
<accession>A0AAV2QBQ8</accession>
<comment type="caution">
    <text evidence="9">The sequence shown here is derived from an EMBL/GenBank/DDBJ whole genome shotgun (WGS) entry which is preliminary data.</text>
</comment>
<reference evidence="9 10" key="1">
    <citation type="submission" date="2024-05" db="EMBL/GenBank/DDBJ databases">
        <authorList>
            <person name="Wallberg A."/>
        </authorList>
    </citation>
    <scope>NUCLEOTIDE SEQUENCE [LARGE SCALE GENOMIC DNA]</scope>
</reference>
<keyword evidence="3 8" id="KW-0812">Transmembrane</keyword>
<comment type="subcellular location">
    <subcellularLocation>
        <location evidence="1">Membrane</location>
        <topology evidence="1">Single-pass membrane protein</topology>
    </subcellularLocation>
</comment>
<evidence type="ECO:0000256" key="5">
    <source>
        <dbReference type="ARBA" id="ARBA00023054"/>
    </source>
</evidence>